<accession>A0ABU4QMZ8</accession>
<evidence type="ECO:0000313" key="3">
    <source>
        <dbReference type="Proteomes" id="UP001275664"/>
    </source>
</evidence>
<dbReference type="InterPro" id="IPR007069">
    <property type="entry name" value="Transposase_32"/>
</dbReference>
<evidence type="ECO:0000259" key="1">
    <source>
        <dbReference type="Pfam" id="PF04986"/>
    </source>
</evidence>
<dbReference type="RefSeq" id="WP_319786056.1">
    <property type="nucleotide sequence ID" value="NZ_JAWXRD010000028.1"/>
</dbReference>
<reference evidence="2 3" key="1">
    <citation type="submission" date="2023-11" db="EMBL/GenBank/DDBJ databases">
        <title>Scandinavium wanjuensis sp. nov., isolated from lettuce South Korea.</title>
        <authorList>
            <person name="Park J."/>
            <person name="Park S."/>
            <person name="Oh K.K."/>
            <person name="Cho G.S."/>
            <person name="Franz C.M.A.P."/>
        </authorList>
    </citation>
    <scope>NUCLEOTIDE SEQUENCE [LARGE SCALE GENOMIC DNA]</scope>
    <source>
        <strain evidence="2 3">V105_6</strain>
    </source>
</reference>
<dbReference type="Proteomes" id="UP001275664">
    <property type="component" value="Unassembled WGS sequence"/>
</dbReference>
<feature type="domain" description="Transposase IS801/IS1294" evidence="1">
    <location>
        <begin position="3"/>
        <end position="45"/>
    </location>
</feature>
<keyword evidence="3" id="KW-1185">Reference proteome</keyword>
<comment type="caution">
    <text evidence="2">The sequence shown here is derived from an EMBL/GenBank/DDBJ whole genome shotgun (WGS) entry which is preliminary data.</text>
</comment>
<evidence type="ECO:0000313" key="2">
    <source>
        <dbReference type="EMBL" id="MDX6040603.1"/>
    </source>
</evidence>
<sequence>MIRHHTQQHRRQTLTQEEMIGRYISHVPAKHFKMVRDYGFLSNRKRGELLPKVYEALQMEDWKKPEQPGFAALMKAFLRTDPYKCILCANRLRFSGAEAGRRASELVDERLHGIDRKRWLLVQIAG</sequence>
<dbReference type="EMBL" id="JAWXRD010000028">
    <property type="protein sequence ID" value="MDX6040603.1"/>
    <property type="molecule type" value="Genomic_DNA"/>
</dbReference>
<gene>
    <name evidence="2" type="ORF">SIK69_10450</name>
</gene>
<name>A0ABU4QMZ8_9ENTR</name>
<dbReference type="Pfam" id="PF04986">
    <property type="entry name" value="Y2_Tnp"/>
    <property type="match status" value="1"/>
</dbReference>
<organism evidence="2 3">
    <name type="scientific">Scandinavium lactucae</name>
    <dbReference type="NCBI Taxonomy" id="3095028"/>
    <lineage>
        <taxon>Bacteria</taxon>
        <taxon>Pseudomonadati</taxon>
        <taxon>Pseudomonadota</taxon>
        <taxon>Gammaproteobacteria</taxon>
        <taxon>Enterobacterales</taxon>
        <taxon>Enterobacteriaceae</taxon>
        <taxon>Scandinavium</taxon>
    </lineage>
</organism>
<protein>
    <submittedName>
        <fullName evidence="2">Transposase</fullName>
    </submittedName>
</protein>
<proteinExistence type="predicted"/>